<dbReference type="EMBL" id="JBJXBP010000005">
    <property type="protein sequence ID" value="KAL3828029.1"/>
    <property type="molecule type" value="Genomic_DNA"/>
</dbReference>
<accession>A0ABD3STU8</accession>
<proteinExistence type="predicted"/>
<dbReference type="AlphaFoldDB" id="A0ABD3STU8"/>
<feature type="region of interest" description="Disordered" evidence="1">
    <location>
        <begin position="1"/>
        <end position="23"/>
    </location>
</feature>
<feature type="compositionally biased region" description="Polar residues" evidence="1">
    <location>
        <begin position="1"/>
        <end position="19"/>
    </location>
</feature>
<name>A0ABD3STU8_9LAMI</name>
<organism evidence="2 3">
    <name type="scientific">Penstemon smallii</name>
    <dbReference type="NCBI Taxonomy" id="265156"/>
    <lineage>
        <taxon>Eukaryota</taxon>
        <taxon>Viridiplantae</taxon>
        <taxon>Streptophyta</taxon>
        <taxon>Embryophyta</taxon>
        <taxon>Tracheophyta</taxon>
        <taxon>Spermatophyta</taxon>
        <taxon>Magnoliopsida</taxon>
        <taxon>eudicotyledons</taxon>
        <taxon>Gunneridae</taxon>
        <taxon>Pentapetalae</taxon>
        <taxon>asterids</taxon>
        <taxon>lamiids</taxon>
        <taxon>Lamiales</taxon>
        <taxon>Plantaginaceae</taxon>
        <taxon>Cheloneae</taxon>
        <taxon>Penstemon</taxon>
    </lineage>
</organism>
<evidence type="ECO:0000313" key="3">
    <source>
        <dbReference type="Proteomes" id="UP001634393"/>
    </source>
</evidence>
<comment type="caution">
    <text evidence="2">The sequence shown here is derived from an EMBL/GenBank/DDBJ whole genome shotgun (WGS) entry which is preliminary data.</text>
</comment>
<evidence type="ECO:0000313" key="2">
    <source>
        <dbReference type="EMBL" id="KAL3828029.1"/>
    </source>
</evidence>
<evidence type="ECO:0000256" key="1">
    <source>
        <dbReference type="SAM" id="MobiDB-lite"/>
    </source>
</evidence>
<sequence length="35" mass="3824">MPSGLPRQNTGQLSQMPSSDKSECNFDLVSILSKK</sequence>
<keyword evidence="3" id="KW-1185">Reference proteome</keyword>
<reference evidence="2 3" key="1">
    <citation type="submission" date="2024-12" db="EMBL/GenBank/DDBJ databases">
        <title>The unique morphological basis and parallel evolutionary history of personate flowers in Penstemon.</title>
        <authorList>
            <person name="Depatie T.H."/>
            <person name="Wessinger C.A."/>
        </authorList>
    </citation>
    <scope>NUCLEOTIDE SEQUENCE [LARGE SCALE GENOMIC DNA]</scope>
    <source>
        <strain evidence="2">WTNN_2</strain>
        <tissue evidence="2">Leaf</tissue>
    </source>
</reference>
<protein>
    <submittedName>
        <fullName evidence="2">Uncharacterized protein</fullName>
    </submittedName>
</protein>
<gene>
    <name evidence="2" type="ORF">ACJIZ3_016831</name>
</gene>
<dbReference type="Proteomes" id="UP001634393">
    <property type="component" value="Unassembled WGS sequence"/>
</dbReference>